<dbReference type="GO" id="GO:0015920">
    <property type="term" value="P:lipopolysaccharide transport"/>
    <property type="evidence" value="ECO:0007669"/>
    <property type="project" value="TreeGrafter"/>
</dbReference>
<sequence>MKLIDRYIGLAVISTTAIVMLVLLSLFAFTTFINELGDVGKGNYGLKEAAIYVSASLPRLAYQLFPSVALLGSIIGLGVLASNSELLVFRASGYSLLRIISAVMKTGLVFVLLMTLLGEVVAPITEQYAQNMRSQALSQSEKVSSRQDGFWARDGEYFVHVRDMYPDGTLGGITIYNINENHQLTEVIKAKQAFFRNDEWVLQHVVKNSIEEDDVSIETVEVLNWQTLMSPDLVSIVTVNPEFLSAWGLFKYIRYLKSNGLESDRYEQAFWKKLVAPIATAVMVFLAVPFVFGTLRTVPVGERVFVGTLVGVGFHILNQGVGFIGLVYGWNPFLVSVLPTVLFFALALHMMRKVF</sequence>
<dbReference type="Pfam" id="PF03739">
    <property type="entry name" value="LptF_LptG"/>
    <property type="match status" value="1"/>
</dbReference>
<dbReference type="EMBL" id="UOFO01000051">
    <property type="protein sequence ID" value="VAW84692.1"/>
    <property type="molecule type" value="Genomic_DNA"/>
</dbReference>
<dbReference type="NCBIfam" id="TIGR04408">
    <property type="entry name" value="LptG_lptG"/>
    <property type="match status" value="1"/>
</dbReference>
<name>A0A3B0ZAY5_9ZZZZ</name>
<dbReference type="PANTHER" id="PTHR33529:SF2">
    <property type="entry name" value="LIPOPOLYSACCHARIDE EXPORT SYSTEM PERMEASE PROTEIN LPTG"/>
    <property type="match status" value="1"/>
</dbReference>
<comment type="subcellular location">
    <subcellularLocation>
        <location evidence="1">Cell membrane</location>
        <topology evidence="1">Multi-pass membrane protein</topology>
    </subcellularLocation>
</comment>
<proteinExistence type="predicted"/>
<evidence type="ECO:0000256" key="6">
    <source>
        <dbReference type="SAM" id="Phobius"/>
    </source>
</evidence>
<organism evidence="7">
    <name type="scientific">hydrothermal vent metagenome</name>
    <dbReference type="NCBI Taxonomy" id="652676"/>
    <lineage>
        <taxon>unclassified sequences</taxon>
        <taxon>metagenomes</taxon>
        <taxon>ecological metagenomes</taxon>
    </lineage>
</organism>
<keyword evidence="5 6" id="KW-0472">Membrane</keyword>
<accession>A0A3B0ZAY5</accession>
<dbReference type="InterPro" id="IPR005495">
    <property type="entry name" value="LptG/LptF_permease"/>
</dbReference>
<dbReference type="PANTHER" id="PTHR33529">
    <property type="entry name" value="SLR0882 PROTEIN-RELATED"/>
    <property type="match status" value="1"/>
</dbReference>
<dbReference type="InterPro" id="IPR030923">
    <property type="entry name" value="LptG"/>
</dbReference>
<keyword evidence="2" id="KW-1003">Cell membrane</keyword>
<dbReference type="GO" id="GO:0043190">
    <property type="term" value="C:ATP-binding cassette (ABC) transporter complex"/>
    <property type="evidence" value="ECO:0007669"/>
    <property type="project" value="InterPro"/>
</dbReference>
<evidence type="ECO:0000256" key="2">
    <source>
        <dbReference type="ARBA" id="ARBA00022475"/>
    </source>
</evidence>
<gene>
    <name evidence="7" type="ORF">MNBD_GAMMA16-1993</name>
</gene>
<feature type="transmembrane region" description="Helical" evidence="6">
    <location>
        <begin position="7"/>
        <end position="33"/>
    </location>
</feature>
<feature type="transmembrane region" description="Helical" evidence="6">
    <location>
        <begin position="274"/>
        <end position="292"/>
    </location>
</feature>
<evidence type="ECO:0000256" key="3">
    <source>
        <dbReference type="ARBA" id="ARBA00022692"/>
    </source>
</evidence>
<dbReference type="GO" id="GO:0055085">
    <property type="term" value="P:transmembrane transport"/>
    <property type="evidence" value="ECO:0007669"/>
    <property type="project" value="InterPro"/>
</dbReference>
<keyword evidence="3 6" id="KW-0812">Transmembrane</keyword>
<reference evidence="7" key="1">
    <citation type="submission" date="2018-06" db="EMBL/GenBank/DDBJ databases">
        <authorList>
            <person name="Zhirakovskaya E."/>
        </authorList>
    </citation>
    <scope>NUCLEOTIDE SEQUENCE</scope>
</reference>
<feature type="transmembrane region" description="Helical" evidence="6">
    <location>
        <begin position="333"/>
        <end position="351"/>
    </location>
</feature>
<feature type="transmembrane region" description="Helical" evidence="6">
    <location>
        <begin position="60"/>
        <end position="81"/>
    </location>
</feature>
<feature type="transmembrane region" description="Helical" evidence="6">
    <location>
        <begin position="304"/>
        <end position="327"/>
    </location>
</feature>
<feature type="transmembrane region" description="Helical" evidence="6">
    <location>
        <begin position="102"/>
        <end position="124"/>
    </location>
</feature>
<dbReference type="AlphaFoldDB" id="A0A3B0ZAY5"/>
<protein>
    <submittedName>
        <fullName evidence="7">FIG000906: Predicted Permease</fullName>
    </submittedName>
</protein>
<evidence type="ECO:0000256" key="5">
    <source>
        <dbReference type="ARBA" id="ARBA00023136"/>
    </source>
</evidence>
<evidence type="ECO:0000256" key="4">
    <source>
        <dbReference type="ARBA" id="ARBA00022989"/>
    </source>
</evidence>
<evidence type="ECO:0000256" key="1">
    <source>
        <dbReference type="ARBA" id="ARBA00004651"/>
    </source>
</evidence>
<evidence type="ECO:0000313" key="7">
    <source>
        <dbReference type="EMBL" id="VAW84692.1"/>
    </source>
</evidence>
<keyword evidence="4 6" id="KW-1133">Transmembrane helix</keyword>